<accession>A0ABR1H788</accession>
<organism evidence="3 4">
    <name type="scientific">Neonectria punicea</name>
    <dbReference type="NCBI Taxonomy" id="979145"/>
    <lineage>
        <taxon>Eukaryota</taxon>
        <taxon>Fungi</taxon>
        <taxon>Dikarya</taxon>
        <taxon>Ascomycota</taxon>
        <taxon>Pezizomycotina</taxon>
        <taxon>Sordariomycetes</taxon>
        <taxon>Hypocreomycetidae</taxon>
        <taxon>Hypocreales</taxon>
        <taxon>Nectriaceae</taxon>
        <taxon>Neonectria</taxon>
    </lineage>
</organism>
<evidence type="ECO:0000313" key="3">
    <source>
        <dbReference type="EMBL" id="KAK7416955.1"/>
    </source>
</evidence>
<comment type="caution">
    <text evidence="3">The sequence shown here is derived from an EMBL/GenBank/DDBJ whole genome shotgun (WGS) entry which is preliminary data.</text>
</comment>
<keyword evidence="1" id="KW-0175">Coiled coil</keyword>
<proteinExistence type="predicted"/>
<feature type="region of interest" description="Disordered" evidence="2">
    <location>
        <begin position="171"/>
        <end position="235"/>
    </location>
</feature>
<dbReference type="Gene3D" id="1.20.5.170">
    <property type="match status" value="1"/>
</dbReference>
<feature type="coiled-coil region" evidence="1">
    <location>
        <begin position="90"/>
        <end position="156"/>
    </location>
</feature>
<gene>
    <name evidence="3" type="ORF">QQX98_004866</name>
</gene>
<evidence type="ECO:0000313" key="4">
    <source>
        <dbReference type="Proteomes" id="UP001498476"/>
    </source>
</evidence>
<protein>
    <submittedName>
        <fullName evidence="3">Uncharacterized protein</fullName>
    </submittedName>
</protein>
<evidence type="ECO:0000256" key="2">
    <source>
        <dbReference type="SAM" id="MobiDB-lite"/>
    </source>
</evidence>
<name>A0ABR1H788_9HYPO</name>
<keyword evidence="4" id="KW-1185">Reference proteome</keyword>
<dbReference type="Proteomes" id="UP001498476">
    <property type="component" value="Unassembled WGS sequence"/>
</dbReference>
<evidence type="ECO:0000256" key="1">
    <source>
        <dbReference type="SAM" id="Coils"/>
    </source>
</evidence>
<reference evidence="3 4" key="1">
    <citation type="journal article" date="2025" name="Microbiol. Resour. Announc.">
        <title>Draft genome sequences for Neonectria magnoliae and Neonectria punicea, canker pathogens of Liriodendron tulipifera and Acer saccharum in West Virginia.</title>
        <authorList>
            <person name="Petronek H.M."/>
            <person name="Kasson M.T."/>
            <person name="Metheny A.M."/>
            <person name="Stauder C.M."/>
            <person name="Lovett B."/>
            <person name="Lynch S.C."/>
            <person name="Garnas J.R."/>
            <person name="Kasson L.R."/>
            <person name="Stajich J.E."/>
        </authorList>
    </citation>
    <scope>NUCLEOTIDE SEQUENCE [LARGE SCALE GENOMIC DNA]</scope>
    <source>
        <strain evidence="3 4">NRRL 64653</strain>
    </source>
</reference>
<sequence>MTRSNEGYILCRGSRKHWRSLIPSHHLILAIRFTDPLGALNATVSGCLGTLDSGYMLDIGGPRSTAGSSHGSAGIAISAVNLAGNAVAKVEKMEEELALSIQERDAKLDELEVKLDERDETIATLQGQLERHSRFFRKVSEKLTESEERFKKLELESNAPVLTKAQVQSMITASLPKPTPMPKETRTTTPASASKADLSPKPNALTKAFAQKPVEKAKKRPAPADQSVPASKKGK</sequence>
<dbReference type="EMBL" id="JAZAVJ010000062">
    <property type="protein sequence ID" value="KAK7416955.1"/>
    <property type="molecule type" value="Genomic_DNA"/>
</dbReference>